<sequence length="59" mass="6471">MQIIIEPIAAAIAYGLDKFIFNLGGGTFDVPLLTIKGVRSYKLRSLLETLTSEDKVICL</sequence>
<dbReference type="GO" id="GO:0140662">
    <property type="term" value="F:ATP-dependent protein folding chaperone"/>
    <property type="evidence" value="ECO:0007669"/>
    <property type="project" value="InterPro"/>
</dbReference>
<keyword evidence="2" id="KW-0067">ATP-binding</keyword>
<reference evidence="3" key="1">
    <citation type="journal article" date="2012" name="Nat. Biotechnol.">
        <title>Draft genome sequence of pigeonpea (Cajanus cajan), an orphan legume crop of resource-poor farmers.</title>
        <authorList>
            <person name="Varshney R.K."/>
            <person name="Chen W."/>
            <person name="Li Y."/>
            <person name="Bharti A.K."/>
            <person name="Saxena R.K."/>
            <person name="Schlueter J.A."/>
            <person name="Donoghue M.T."/>
            <person name="Azam S."/>
            <person name="Fan G."/>
            <person name="Whaley A.M."/>
            <person name="Farmer A.D."/>
            <person name="Sheridan J."/>
            <person name="Iwata A."/>
            <person name="Tuteja R."/>
            <person name="Penmetsa R.V."/>
            <person name="Wu W."/>
            <person name="Upadhyaya H.D."/>
            <person name="Yang S.P."/>
            <person name="Shah T."/>
            <person name="Saxena K.B."/>
            <person name="Michael T."/>
            <person name="McCombie W.R."/>
            <person name="Yang B."/>
            <person name="Zhang G."/>
            <person name="Yang H."/>
            <person name="Wang J."/>
            <person name="Spillane C."/>
            <person name="Cook D.R."/>
            <person name="May G.D."/>
            <person name="Xu X."/>
            <person name="Jackson S.A."/>
        </authorList>
    </citation>
    <scope>NUCLEOTIDE SEQUENCE [LARGE SCALE GENOMIC DNA]</scope>
</reference>
<keyword evidence="3" id="KW-0346">Stress response</keyword>
<proteinExistence type="predicted"/>
<organism evidence="3 4">
    <name type="scientific">Cajanus cajan</name>
    <name type="common">Pigeon pea</name>
    <name type="synonym">Cajanus indicus</name>
    <dbReference type="NCBI Taxonomy" id="3821"/>
    <lineage>
        <taxon>Eukaryota</taxon>
        <taxon>Viridiplantae</taxon>
        <taxon>Streptophyta</taxon>
        <taxon>Embryophyta</taxon>
        <taxon>Tracheophyta</taxon>
        <taxon>Spermatophyta</taxon>
        <taxon>Magnoliopsida</taxon>
        <taxon>eudicotyledons</taxon>
        <taxon>Gunneridae</taxon>
        <taxon>Pentapetalae</taxon>
        <taxon>rosids</taxon>
        <taxon>fabids</taxon>
        <taxon>Fabales</taxon>
        <taxon>Fabaceae</taxon>
        <taxon>Papilionoideae</taxon>
        <taxon>50 kb inversion clade</taxon>
        <taxon>NPAAA clade</taxon>
        <taxon>indigoferoid/millettioid clade</taxon>
        <taxon>Phaseoleae</taxon>
        <taxon>Cajanus</taxon>
    </lineage>
</organism>
<accession>A0A151R9Q1</accession>
<dbReference type="Gramene" id="C.cajan_34381.t">
    <property type="protein sequence ID" value="C.cajan_34381.t"/>
    <property type="gene ID" value="C.cajan_34381"/>
</dbReference>
<protein>
    <submittedName>
        <fullName evidence="3">Heat shock 70 kDa protein 4</fullName>
    </submittedName>
</protein>
<dbReference type="Proteomes" id="UP000075243">
    <property type="component" value="Unassembled WGS sequence"/>
</dbReference>
<evidence type="ECO:0000313" key="3">
    <source>
        <dbReference type="EMBL" id="KYP39364.1"/>
    </source>
</evidence>
<evidence type="ECO:0000256" key="1">
    <source>
        <dbReference type="ARBA" id="ARBA00022741"/>
    </source>
</evidence>
<dbReference type="AlphaFoldDB" id="A0A151R9Q1"/>
<evidence type="ECO:0000313" key="4">
    <source>
        <dbReference type="Proteomes" id="UP000075243"/>
    </source>
</evidence>
<dbReference type="STRING" id="3821.A0A151R9Q1"/>
<keyword evidence="4" id="KW-1185">Reference proteome</keyword>
<dbReference type="EMBL" id="KQ483914">
    <property type="protein sequence ID" value="KYP39364.1"/>
    <property type="molecule type" value="Genomic_DNA"/>
</dbReference>
<dbReference type="InterPro" id="IPR013126">
    <property type="entry name" value="Hsp_70_fam"/>
</dbReference>
<dbReference type="GO" id="GO:0005524">
    <property type="term" value="F:ATP binding"/>
    <property type="evidence" value="ECO:0007669"/>
    <property type="project" value="UniProtKB-KW"/>
</dbReference>
<dbReference type="Gene3D" id="3.30.420.40">
    <property type="match status" value="1"/>
</dbReference>
<name>A0A151R9Q1_CAJCA</name>
<gene>
    <name evidence="3" type="ORF">KK1_039342</name>
</gene>
<dbReference type="Pfam" id="PF00012">
    <property type="entry name" value="HSP70"/>
    <property type="match status" value="1"/>
</dbReference>
<keyword evidence="1" id="KW-0547">Nucleotide-binding</keyword>
<evidence type="ECO:0000256" key="2">
    <source>
        <dbReference type="ARBA" id="ARBA00022840"/>
    </source>
</evidence>